<dbReference type="Proteomes" id="UP000188320">
    <property type="component" value="Unassembled WGS sequence"/>
</dbReference>
<evidence type="ECO:0000313" key="2">
    <source>
        <dbReference type="EMBL" id="OMH80676.1"/>
    </source>
</evidence>
<protein>
    <submittedName>
        <fullName evidence="2">Uncharacterized protein</fullName>
    </submittedName>
</protein>
<feature type="compositionally biased region" description="Polar residues" evidence="1">
    <location>
        <begin position="145"/>
        <end position="156"/>
    </location>
</feature>
<feature type="region of interest" description="Disordered" evidence="1">
    <location>
        <begin position="113"/>
        <end position="156"/>
    </location>
</feature>
<evidence type="ECO:0000256" key="1">
    <source>
        <dbReference type="SAM" id="MobiDB-lite"/>
    </source>
</evidence>
<reference evidence="3" key="1">
    <citation type="submission" date="2017-01" db="EMBL/GenBank/DDBJ databases">
        <authorList>
            <person name="Wang Y."/>
            <person name="White M."/>
            <person name="Kvist S."/>
            <person name="Moncalvo J.-M."/>
        </authorList>
    </citation>
    <scope>NUCLEOTIDE SEQUENCE [LARGE SCALE GENOMIC DNA]</scope>
    <source>
        <strain evidence="3">COL-18-3</strain>
    </source>
</reference>
<evidence type="ECO:0000313" key="3">
    <source>
        <dbReference type="Proteomes" id="UP000188320"/>
    </source>
</evidence>
<keyword evidence="3" id="KW-1185">Reference proteome</keyword>
<name>A0A1R1PI95_ZANCU</name>
<dbReference type="EMBL" id="LSSK01001115">
    <property type="protein sequence ID" value="OMH80676.1"/>
    <property type="molecule type" value="Genomic_DNA"/>
</dbReference>
<proteinExistence type="predicted"/>
<organism evidence="2 3">
    <name type="scientific">Zancudomyces culisetae</name>
    <name type="common">Gut fungus</name>
    <name type="synonym">Smittium culisetae</name>
    <dbReference type="NCBI Taxonomy" id="1213189"/>
    <lineage>
        <taxon>Eukaryota</taxon>
        <taxon>Fungi</taxon>
        <taxon>Fungi incertae sedis</taxon>
        <taxon>Zoopagomycota</taxon>
        <taxon>Kickxellomycotina</taxon>
        <taxon>Harpellomycetes</taxon>
        <taxon>Harpellales</taxon>
        <taxon>Legeriomycetaceae</taxon>
        <taxon>Zancudomyces</taxon>
    </lineage>
</organism>
<comment type="caution">
    <text evidence="2">The sequence shown here is derived from an EMBL/GenBank/DDBJ whole genome shotgun (WGS) entry which is preliminary data.</text>
</comment>
<dbReference type="AlphaFoldDB" id="A0A1R1PI95"/>
<accession>A0A1R1PI95</accession>
<sequence length="156" mass="17332">MIAGAAKSSIQTTLPKYSNFVKLSNSAQSDLERISVLHLLTGEKPQDLHLRIGGGDCKIGISLEHFAFNRDEAFECIGQAIINARNVVNKESESAIQGELAVTALNNIGVNDTHCNTQDETQNQTQYDEDEEMNSQPSEERNYEKNQSTQNNEMGW</sequence>
<feature type="compositionally biased region" description="Polar residues" evidence="1">
    <location>
        <begin position="113"/>
        <end position="126"/>
    </location>
</feature>
<gene>
    <name evidence="2" type="ORF">AX774_g5882</name>
</gene>